<dbReference type="InterPro" id="IPR035965">
    <property type="entry name" value="PAS-like_dom_sf"/>
</dbReference>
<dbReference type="EMBL" id="FXAM01000001">
    <property type="protein sequence ID" value="SMF97178.1"/>
    <property type="molecule type" value="Genomic_DNA"/>
</dbReference>
<accession>A0A1Y6D2L0</accession>
<dbReference type="SUPFAM" id="SSF55785">
    <property type="entry name" value="PYP-like sensor domain (PAS domain)"/>
    <property type="match status" value="1"/>
</dbReference>
<name>A0A1Y6D2L0_9GAMM</name>
<sequence>MGNSVAALALREVLDAAPCGAVIVEAGRIAWANRRWAAWCGGEPVALVGLDWTAPPVAAWFGAATEGTLETVAGAIHWRRTQTPLAAGGTAYFFEDMGAEARLAQERDQYRALAQSLETRDPATGVLNLRAILQALENQMGRSRRYGNPLAAILLRVLPPDGEPDPEALKRVAQELNAELRWADQIGRFDANSFLVVLPETRLAAAEALAAKLGAERAARVRAGGGSIAVSATDWRTGDDARKLLRRLLPTPPQR</sequence>
<evidence type="ECO:0000313" key="2">
    <source>
        <dbReference type="EMBL" id="SMF97178.1"/>
    </source>
</evidence>
<dbReference type="Proteomes" id="UP000192923">
    <property type="component" value="Unassembled WGS sequence"/>
</dbReference>
<dbReference type="AlphaFoldDB" id="A0A1Y6D2L0"/>
<gene>
    <name evidence="2" type="ORF">SAMN02949497_4597</name>
</gene>
<dbReference type="GO" id="GO:0052621">
    <property type="term" value="F:diguanylate cyclase activity"/>
    <property type="evidence" value="ECO:0007669"/>
    <property type="project" value="UniProtKB-EC"/>
</dbReference>
<proteinExistence type="predicted"/>
<dbReference type="InterPro" id="IPR050469">
    <property type="entry name" value="Diguanylate_Cyclase"/>
</dbReference>
<dbReference type="RefSeq" id="WP_085215992.1">
    <property type="nucleotide sequence ID" value="NZ_FXAM01000001.1"/>
</dbReference>
<dbReference type="InterPro" id="IPR029787">
    <property type="entry name" value="Nucleotide_cyclase"/>
</dbReference>
<evidence type="ECO:0000256" key="1">
    <source>
        <dbReference type="ARBA" id="ARBA00034247"/>
    </source>
</evidence>
<dbReference type="InterPro" id="IPR043128">
    <property type="entry name" value="Rev_trsase/Diguanyl_cyclase"/>
</dbReference>
<dbReference type="PANTHER" id="PTHR45138:SF9">
    <property type="entry name" value="DIGUANYLATE CYCLASE DGCM-RELATED"/>
    <property type="match status" value="1"/>
</dbReference>
<dbReference type="SUPFAM" id="SSF55073">
    <property type="entry name" value="Nucleotide cyclase"/>
    <property type="match status" value="1"/>
</dbReference>
<organism evidence="2 3">
    <name type="scientific">Methylomagnum ishizawai</name>
    <dbReference type="NCBI Taxonomy" id="1760988"/>
    <lineage>
        <taxon>Bacteria</taxon>
        <taxon>Pseudomonadati</taxon>
        <taxon>Pseudomonadota</taxon>
        <taxon>Gammaproteobacteria</taxon>
        <taxon>Methylococcales</taxon>
        <taxon>Methylococcaceae</taxon>
        <taxon>Methylomagnum</taxon>
    </lineage>
</organism>
<dbReference type="STRING" id="1760988.SAMN02949497_4597"/>
<dbReference type="OrthoDB" id="6194452at2"/>
<dbReference type="Gene3D" id="3.30.70.270">
    <property type="match status" value="1"/>
</dbReference>
<evidence type="ECO:0000313" key="3">
    <source>
        <dbReference type="Proteomes" id="UP000192923"/>
    </source>
</evidence>
<protein>
    <submittedName>
        <fullName evidence="2">GGDEF domain-containing protein, diguanylate cyclase (C-di-GMP synthetase) or its enzymatically inactive variants</fullName>
    </submittedName>
</protein>
<keyword evidence="3" id="KW-1185">Reference proteome</keyword>
<reference evidence="2 3" key="1">
    <citation type="submission" date="2016-12" db="EMBL/GenBank/DDBJ databases">
        <authorList>
            <person name="Song W.-J."/>
            <person name="Kurnit D.M."/>
        </authorList>
    </citation>
    <scope>NUCLEOTIDE SEQUENCE [LARGE SCALE GENOMIC DNA]</scope>
    <source>
        <strain evidence="2 3">175</strain>
    </source>
</reference>
<dbReference type="PANTHER" id="PTHR45138">
    <property type="entry name" value="REGULATORY COMPONENTS OF SENSORY TRANSDUCTION SYSTEM"/>
    <property type="match status" value="1"/>
</dbReference>
<comment type="catalytic activity">
    <reaction evidence="1">
        <text>2 GTP = 3',3'-c-di-GMP + 2 diphosphate</text>
        <dbReference type="Rhea" id="RHEA:24898"/>
        <dbReference type="ChEBI" id="CHEBI:33019"/>
        <dbReference type="ChEBI" id="CHEBI:37565"/>
        <dbReference type="ChEBI" id="CHEBI:58805"/>
        <dbReference type="EC" id="2.7.7.65"/>
    </reaction>
</comment>